<sequence length="177" mass="19493">MKFSNEYFWGILLVVLGIIIILRNYFNINIPIFRSIFAFILIYLGVMTLFGGFAVKSGDMMLFNEGTIKVTDNAPEYNILFSSGTIDLSRLKTDSKPESIKVNVIFSNGKILVGPDLPLVIKLNSAFANSSFPDGSSINFGDHTYRTSASDESDPIFVEVSVVFGRVAISNISPDSL</sequence>
<proteinExistence type="predicted"/>
<evidence type="ECO:0000313" key="2">
    <source>
        <dbReference type="EMBL" id="KUG04540.1"/>
    </source>
</evidence>
<dbReference type="EMBL" id="LNQE01001845">
    <property type="protein sequence ID" value="KUG04540.1"/>
    <property type="molecule type" value="Genomic_DNA"/>
</dbReference>
<reference evidence="2" key="1">
    <citation type="journal article" date="2015" name="Proc. Natl. Acad. Sci. U.S.A.">
        <title>Networks of energetic and metabolic interactions define dynamics in microbial communities.</title>
        <authorList>
            <person name="Embree M."/>
            <person name="Liu J.K."/>
            <person name="Al-Bassam M.M."/>
            <person name="Zengler K."/>
        </authorList>
    </citation>
    <scope>NUCLEOTIDE SEQUENCE</scope>
</reference>
<keyword evidence="1" id="KW-0472">Membrane</keyword>
<dbReference type="AlphaFoldDB" id="A0A0W8E7G4"/>
<gene>
    <name evidence="2" type="ORF">ASZ90_018031</name>
</gene>
<keyword evidence="1" id="KW-0812">Transmembrane</keyword>
<keyword evidence="1" id="KW-1133">Transmembrane helix</keyword>
<evidence type="ECO:0000256" key="1">
    <source>
        <dbReference type="SAM" id="Phobius"/>
    </source>
</evidence>
<protein>
    <recommendedName>
        <fullName evidence="3">Cell wall-active antibiotics response LiaF-like C-terminal domain-containing protein</fullName>
    </recommendedName>
</protein>
<feature type="transmembrane region" description="Helical" evidence="1">
    <location>
        <begin position="32"/>
        <end position="55"/>
    </location>
</feature>
<accession>A0A0W8E7G4</accession>
<organism evidence="2">
    <name type="scientific">hydrocarbon metagenome</name>
    <dbReference type="NCBI Taxonomy" id="938273"/>
    <lineage>
        <taxon>unclassified sequences</taxon>
        <taxon>metagenomes</taxon>
        <taxon>ecological metagenomes</taxon>
    </lineage>
</organism>
<feature type="transmembrane region" description="Helical" evidence="1">
    <location>
        <begin position="7"/>
        <end position="26"/>
    </location>
</feature>
<evidence type="ECO:0008006" key="3">
    <source>
        <dbReference type="Google" id="ProtNLM"/>
    </source>
</evidence>
<comment type="caution">
    <text evidence="2">The sequence shown here is derived from an EMBL/GenBank/DDBJ whole genome shotgun (WGS) entry which is preliminary data.</text>
</comment>
<name>A0A0W8E7G4_9ZZZZ</name>